<gene>
    <name evidence="1" type="ORF">H9864_05480</name>
</gene>
<evidence type="ECO:0000313" key="2">
    <source>
        <dbReference type="Proteomes" id="UP000824178"/>
    </source>
</evidence>
<protein>
    <submittedName>
        <fullName evidence="1">DUF2634 domain-containing protein</fullName>
    </submittedName>
</protein>
<comment type="caution">
    <text evidence="1">The sequence shown here is derived from an EMBL/GenBank/DDBJ whole genome shotgun (WGS) entry which is preliminary data.</text>
</comment>
<dbReference type="Proteomes" id="UP000824178">
    <property type="component" value="Unassembled WGS sequence"/>
</dbReference>
<dbReference type="EMBL" id="JAHLFH010000114">
    <property type="protein sequence ID" value="MBU3819805.1"/>
    <property type="molecule type" value="Genomic_DNA"/>
</dbReference>
<dbReference type="AlphaFoldDB" id="A0A9E2NQV8"/>
<dbReference type="SUPFAM" id="SSF160719">
    <property type="entry name" value="gpW/gp25-like"/>
    <property type="match status" value="1"/>
</dbReference>
<sequence length="136" mass="15400">MAVIPKVSDTLRQGFTLAVQPDKTFRMDGASLRVAGRTDGAEALAQAILLILSTERYRWLIHSWNYGVELASLIGKDVEYCIPEIERRVREALLQDDRVRAVENFSFSQPAKRKILVSFTVETVYGKIDAEQEVEI</sequence>
<proteinExistence type="predicted"/>
<dbReference type="Gene3D" id="3.10.450.40">
    <property type="match status" value="1"/>
</dbReference>
<evidence type="ECO:0000313" key="1">
    <source>
        <dbReference type="EMBL" id="MBU3819805.1"/>
    </source>
</evidence>
<name>A0A9E2NQV8_9FIRM</name>
<accession>A0A9E2NQV8</accession>
<dbReference type="Pfam" id="PF10934">
    <property type="entry name" value="Sheath_initiator"/>
    <property type="match status" value="1"/>
</dbReference>
<reference evidence="1" key="1">
    <citation type="journal article" date="2021" name="PeerJ">
        <title>Extensive microbial diversity within the chicken gut microbiome revealed by metagenomics and culture.</title>
        <authorList>
            <person name="Gilroy R."/>
            <person name="Ravi A."/>
            <person name="Getino M."/>
            <person name="Pursley I."/>
            <person name="Horton D.L."/>
            <person name="Alikhan N.F."/>
            <person name="Baker D."/>
            <person name="Gharbi K."/>
            <person name="Hall N."/>
            <person name="Watson M."/>
            <person name="Adriaenssens E.M."/>
            <person name="Foster-Nyarko E."/>
            <person name="Jarju S."/>
            <person name="Secka A."/>
            <person name="Antonio M."/>
            <person name="Oren A."/>
            <person name="Chaudhuri R.R."/>
            <person name="La Ragione R."/>
            <person name="Hildebrand F."/>
            <person name="Pallen M.J."/>
        </authorList>
    </citation>
    <scope>NUCLEOTIDE SEQUENCE</scope>
    <source>
        <strain evidence="1">742</strain>
    </source>
</reference>
<reference evidence="1" key="2">
    <citation type="submission" date="2021-04" db="EMBL/GenBank/DDBJ databases">
        <authorList>
            <person name="Gilroy R."/>
        </authorList>
    </citation>
    <scope>NUCLEOTIDE SEQUENCE</scope>
    <source>
        <strain evidence="1">742</strain>
    </source>
</reference>
<organism evidence="1 2">
    <name type="scientific">Candidatus Faecalibacterium intestinavium</name>
    <dbReference type="NCBI Taxonomy" id="2838580"/>
    <lineage>
        <taxon>Bacteria</taxon>
        <taxon>Bacillati</taxon>
        <taxon>Bacillota</taxon>
        <taxon>Clostridia</taxon>
        <taxon>Eubacteriales</taxon>
        <taxon>Oscillospiraceae</taxon>
        <taxon>Faecalibacterium</taxon>
    </lineage>
</organism>
<dbReference type="InterPro" id="IPR020288">
    <property type="entry name" value="Sheath_initiator"/>
</dbReference>